<evidence type="ECO:0000313" key="2">
    <source>
        <dbReference type="Proteomes" id="UP000669179"/>
    </source>
</evidence>
<comment type="caution">
    <text evidence="1">The sequence shown here is derived from an EMBL/GenBank/DDBJ whole genome shotgun (WGS) entry which is preliminary data.</text>
</comment>
<reference evidence="1" key="1">
    <citation type="submission" date="2021-03" db="EMBL/GenBank/DDBJ databases">
        <authorList>
            <person name="Kanchanasin P."/>
            <person name="Saeng-In P."/>
            <person name="Phongsopitanun W."/>
            <person name="Yuki M."/>
            <person name="Kudo T."/>
            <person name="Ohkuma M."/>
            <person name="Tanasupawat S."/>
        </authorList>
    </citation>
    <scope>NUCLEOTIDE SEQUENCE</scope>
    <source>
        <strain evidence="1">GKU 128</strain>
    </source>
</reference>
<dbReference type="InterPro" id="IPR019587">
    <property type="entry name" value="Polyketide_cyclase/dehydratase"/>
</dbReference>
<dbReference type="CDD" id="cd07812">
    <property type="entry name" value="SRPBCC"/>
    <property type="match status" value="1"/>
</dbReference>
<dbReference type="Gene3D" id="3.30.530.20">
    <property type="match status" value="1"/>
</dbReference>
<organism evidence="1 2">
    <name type="scientific">Actinomadura barringtoniae</name>
    <dbReference type="NCBI Taxonomy" id="1427535"/>
    <lineage>
        <taxon>Bacteria</taxon>
        <taxon>Bacillati</taxon>
        <taxon>Actinomycetota</taxon>
        <taxon>Actinomycetes</taxon>
        <taxon>Streptosporangiales</taxon>
        <taxon>Thermomonosporaceae</taxon>
        <taxon>Actinomadura</taxon>
    </lineage>
</organism>
<proteinExistence type="predicted"/>
<dbReference type="AlphaFoldDB" id="A0A939P841"/>
<protein>
    <submittedName>
        <fullName evidence="1">SRPBCC family protein</fullName>
    </submittedName>
</protein>
<evidence type="ECO:0000313" key="1">
    <source>
        <dbReference type="EMBL" id="MBO2447485.1"/>
    </source>
</evidence>
<dbReference type="InterPro" id="IPR023393">
    <property type="entry name" value="START-like_dom_sf"/>
</dbReference>
<dbReference type="Pfam" id="PF10604">
    <property type="entry name" value="Polyketide_cyc2"/>
    <property type="match status" value="1"/>
</dbReference>
<accession>A0A939P841</accession>
<dbReference type="SUPFAM" id="SSF55961">
    <property type="entry name" value="Bet v1-like"/>
    <property type="match status" value="1"/>
</dbReference>
<dbReference type="RefSeq" id="WP_208255132.1">
    <property type="nucleotide sequence ID" value="NZ_JAGEOJ010000004.1"/>
</dbReference>
<gene>
    <name evidence="1" type="ORF">J4573_10335</name>
</gene>
<dbReference type="EMBL" id="JAGEOJ010000004">
    <property type="protein sequence ID" value="MBO2447485.1"/>
    <property type="molecule type" value="Genomic_DNA"/>
</dbReference>
<sequence>MTEDAPRYADCPTVEVDILIDAPPAAVWDLVSDISMPARFSSEFRGARWAAEEAKEAEPAVGVCFVGRNEHPAIGTWETRCTLTDYEVAKVFGYEVESFDGPGVSSSAWRFTLAPEGGGTRLTQWMRMGPGRSGLSFAIEAMPDKEVRIVARRLKEHRANMTATVTGIKGLAEAAR</sequence>
<keyword evidence="2" id="KW-1185">Reference proteome</keyword>
<dbReference type="Proteomes" id="UP000669179">
    <property type="component" value="Unassembled WGS sequence"/>
</dbReference>
<name>A0A939P841_9ACTN</name>